<comment type="caution">
    <text evidence="1">The sequence shown here is derived from an EMBL/GenBank/DDBJ whole genome shotgun (WGS) entry which is preliminary data.</text>
</comment>
<evidence type="ECO:0000313" key="2">
    <source>
        <dbReference type="Proteomes" id="UP001500416"/>
    </source>
</evidence>
<organism evidence="1 2">
    <name type="scientific">Saccharothrix mutabilis subsp. mutabilis</name>
    <dbReference type="NCBI Taxonomy" id="66855"/>
    <lineage>
        <taxon>Bacteria</taxon>
        <taxon>Bacillati</taxon>
        <taxon>Actinomycetota</taxon>
        <taxon>Actinomycetes</taxon>
        <taxon>Pseudonocardiales</taxon>
        <taxon>Pseudonocardiaceae</taxon>
        <taxon>Saccharothrix</taxon>
    </lineage>
</organism>
<proteinExistence type="predicted"/>
<evidence type="ECO:0000313" key="1">
    <source>
        <dbReference type="EMBL" id="GAA0246220.1"/>
    </source>
</evidence>
<gene>
    <name evidence="1" type="ORF">GCM10010492_52120</name>
</gene>
<dbReference type="Proteomes" id="UP001500416">
    <property type="component" value="Unassembled WGS sequence"/>
</dbReference>
<dbReference type="EMBL" id="BAAABU010000014">
    <property type="protein sequence ID" value="GAA0246220.1"/>
    <property type="molecule type" value="Genomic_DNA"/>
</dbReference>
<protein>
    <submittedName>
        <fullName evidence="1">DUF1702 family protein</fullName>
    </submittedName>
</protein>
<name>A0ABN0UCM5_9PSEU</name>
<keyword evidence="2" id="KW-1185">Reference proteome</keyword>
<sequence length="329" mass="36048">MTSSWRALRRRLLTPKTAETSLEKRGFHKKSPAAQERLETVGKTFLTGYAHAVEARTPAEAEEHIEQLPDWLRGFAYEGAGMGLAMLDGLPFGRSDHVHRFLATPTGRKYQYLAYVGIGWAMARLPRFRWPAASSLDPVLAPLVLDGYGFHQAYFHTARYVDGQYQDPAFPWPGGPHGGYANHAIDQGIGRAAWFVRGTDPDLVADLVDAFPARRRADLWSGVGLAATYAAGGGDPVEAERELRTLLARAGQYRGNLAQGSAFAAHARVRADIIPAHSALATWVLCGRTPQEAAALTDQCRPDHQPAGAEPAYELWRQRLADALVPTEV</sequence>
<dbReference type="RefSeq" id="WP_343936520.1">
    <property type="nucleotide sequence ID" value="NZ_BAAABU010000014.1"/>
</dbReference>
<reference evidence="1 2" key="1">
    <citation type="journal article" date="2019" name="Int. J. Syst. Evol. Microbiol.">
        <title>The Global Catalogue of Microorganisms (GCM) 10K type strain sequencing project: providing services to taxonomists for standard genome sequencing and annotation.</title>
        <authorList>
            <consortium name="The Broad Institute Genomics Platform"/>
            <consortium name="The Broad Institute Genome Sequencing Center for Infectious Disease"/>
            <person name="Wu L."/>
            <person name="Ma J."/>
        </authorList>
    </citation>
    <scope>NUCLEOTIDE SEQUENCE [LARGE SCALE GENOMIC DNA]</scope>
    <source>
        <strain evidence="1 2">JCM 3380</strain>
    </source>
</reference>
<dbReference type="Pfam" id="PF08012">
    <property type="entry name" value="DUF1702"/>
    <property type="match status" value="1"/>
</dbReference>
<dbReference type="InterPro" id="IPR012964">
    <property type="entry name" value="DUF1702"/>
</dbReference>
<accession>A0ABN0UCM5</accession>